<dbReference type="InterPro" id="IPR041497">
    <property type="entry name" value="Thump-like"/>
</dbReference>
<dbReference type="SUPFAM" id="SSF53335">
    <property type="entry name" value="S-adenosyl-L-methionine-dependent methyltransferases"/>
    <property type="match status" value="1"/>
</dbReference>
<evidence type="ECO:0000313" key="3">
    <source>
        <dbReference type="EMBL" id="SDE96362.1"/>
    </source>
</evidence>
<name>A0A1G7H7F7_9BACT</name>
<dbReference type="Pfam" id="PF22013">
    <property type="entry name" value="PG_1098_Fer"/>
    <property type="match status" value="1"/>
</dbReference>
<dbReference type="EMBL" id="FNAN01000008">
    <property type="protein sequence ID" value="SDE96362.1"/>
    <property type="molecule type" value="Genomic_DNA"/>
</dbReference>
<dbReference type="RefSeq" id="WP_090150877.1">
    <property type="nucleotide sequence ID" value="NZ_FNAN01000008.1"/>
</dbReference>
<feature type="domain" description="THUMP-like" evidence="1">
    <location>
        <begin position="336"/>
        <end position="404"/>
    </location>
</feature>
<dbReference type="Pfam" id="PF18096">
    <property type="entry name" value="Thump_like"/>
    <property type="match status" value="1"/>
</dbReference>
<reference evidence="4" key="1">
    <citation type="submission" date="2016-10" db="EMBL/GenBank/DDBJ databases">
        <authorList>
            <person name="Varghese N."/>
            <person name="Submissions S."/>
        </authorList>
    </citation>
    <scope>NUCLEOTIDE SEQUENCE [LARGE SCALE GENOMIC DNA]</scope>
    <source>
        <strain evidence="4">DSM 25329</strain>
    </source>
</reference>
<dbReference type="Proteomes" id="UP000198748">
    <property type="component" value="Unassembled WGS sequence"/>
</dbReference>
<accession>A0A1G7H7F7</accession>
<dbReference type="InterPro" id="IPR029063">
    <property type="entry name" value="SAM-dependent_MTases_sf"/>
</dbReference>
<organism evidence="3 4">
    <name type="scientific">Dyadobacter soli</name>
    <dbReference type="NCBI Taxonomy" id="659014"/>
    <lineage>
        <taxon>Bacteria</taxon>
        <taxon>Pseudomonadati</taxon>
        <taxon>Bacteroidota</taxon>
        <taxon>Cytophagia</taxon>
        <taxon>Cytophagales</taxon>
        <taxon>Spirosomataceae</taxon>
        <taxon>Dyadobacter</taxon>
    </lineage>
</organism>
<dbReference type="STRING" id="659014.SAMN04487996_10862"/>
<gene>
    <name evidence="3" type="ORF">SAMN04487996_10862</name>
</gene>
<proteinExistence type="predicted"/>
<dbReference type="InterPro" id="IPR054168">
    <property type="entry name" value="PG_1098_Fer"/>
</dbReference>
<protein>
    <submittedName>
        <fullName evidence="3">Uncharacterized protein</fullName>
    </submittedName>
</protein>
<evidence type="ECO:0000259" key="1">
    <source>
        <dbReference type="Pfam" id="PF18096"/>
    </source>
</evidence>
<dbReference type="AlphaFoldDB" id="A0A1G7H7F7"/>
<keyword evidence="4" id="KW-1185">Reference proteome</keyword>
<feature type="domain" description="PG-1098 ferredoxin-like" evidence="2">
    <location>
        <begin position="293"/>
        <end position="335"/>
    </location>
</feature>
<dbReference type="OrthoDB" id="1000417at2"/>
<dbReference type="Gene3D" id="3.40.50.150">
    <property type="entry name" value="Vaccinia Virus protein VP39"/>
    <property type="match status" value="1"/>
</dbReference>
<sequence>MIKGQEIAANGNAHEGLAEIEIAFIRAHLYDNPGELILKAGKFKGLDVKKLAAQIQSRQKALKKLPEWSANEKLIFPPALSVEQCSSEATAHYKAGIVSGNALIDVTGGMGIDCYYMSRSFAESHYFEQQPEVASTAAYNFAQLGATRIHVHAGESLNALQNGLTADWLYADPARRDANKEKVVRLADCTPDVAGNATLLLNAAPNILIKTSPLLDIDLASKELQKLKEVHVMGYEQECKELLFVLDREMQDPNFKIKVRIVDAAGQPIHQLDFDREEERNALVSYSKPLGHLYEPHAAVLKAGAFKTLCARYNMQKLAIHSQLYTSEEWISDFPGRSFKVAAVCKPDIREISQHIPGDKANITTRNFPAKPEELRKKWKLKDGGDHYLFATTLADQSKVVIVCVKPI</sequence>
<evidence type="ECO:0000313" key="4">
    <source>
        <dbReference type="Proteomes" id="UP000198748"/>
    </source>
</evidence>
<dbReference type="Gene3D" id="1.10.10.1110">
    <property type="entry name" value="Methyltransferase PG1098, N-terminal domain"/>
    <property type="match status" value="1"/>
</dbReference>
<evidence type="ECO:0000259" key="2">
    <source>
        <dbReference type="Pfam" id="PF22013"/>
    </source>
</evidence>